<sequence length="104" mass="10675">MPRQQVPGISSPWWHPACGVSSADRRTLAAPCGLPVQRLASPAGSRDLIALVAPCLRRELGRPLHPGRALRAAGAASSLASKLPGSHRPGGQPASGESSARPCT</sequence>
<gene>
    <name evidence="2" type="ORF">C1C91_23650</name>
</gene>
<keyword evidence="2" id="KW-0614">Plasmid</keyword>
<geneLocation type="plasmid" evidence="3">
    <name>paeca2</name>
</geneLocation>
<organism evidence="2 3">
    <name type="scientific">Aeromonas caviae</name>
    <name type="common">Aeromonas punctata</name>
    <dbReference type="NCBI Taxonomy" id="648"/>
    <lineage>
        <taxon>Bacteria</taxon>
        <taxon>Pseudomonadati</taxon>
        <taxon>Pseudomonadota</taxon>
        <taxon>Gammaproteobacteria</taxon>
        <taxon>Aeromonadales</taxon>
        <taxon>Aeromonadaceae</taxon>
        <taxon>Aeromonas</taxon>
    </lineage>
</organism>
<proteinExistence type="predicted"/>
<protein>
    <submittedName>
        <fullName evidence="2">Uncharacterized protein</fullName>
    </submittedName>
</protein>
<evidence type="ECO:0000313" key="2">
    <source>
        <dbReference type="EMBL" id="QLI60478.1"/>
    </source>
</evidence>
<evidence type="ECO:0000256" key="1">
    <source>
        <dbReference type="SAM" id="MobiDB-lite"/>
    </source>
</evidence>
<evidence type="ECO:0000313" key="3">
    <source>
        <dbReference type="Proteomes" id="UP000266778"/>
    </source>
</evidence>
<name>A0A7D5YUW3_AERCA</name>
<accession>A0A7D5YUW3</accession>
<feature type="region of interest" description="Disordered" evidence="1">
    <location>
        <begin position="72"/>
        <end position="104"/>
    </location>
</feature>
<dbReference type="EMBL" id="CP039628">
    <property type="protein sequence ID" value="QLI60478.1"/>
    <property type="molecule type" value="Genomic_DNA"/>
</dbReference>
<dbReference type="Proteomes" id="UP000266778">
    <property type="component" value="Plasmid pAeca2"/>
</dbReference>
<reference evidence="2 3" key="1">
    <citation type="submission" date="2019-04" db="EMBL/GenBank/DDBJ databases">
        <title>Novel transposon Tn6433 variants accelerate the dissemination of tet(E) in Aeromonas under oxytetracycline stresses.</title>
        <authorList>
            <person name="Shi Y."/>
            <person name="Tian Z."/>
            <person name="Zhang Y."/>
            <person name="Zhang H."/>
            <person name="Yang M."/>
        </authorList>
    </citation>
    <scope>NUCLEOTIDE SEQUENCE [LARGE SCALE GENOMIC DNA]</scope>
    <source>
        <strain evidence="2 3">T25-39</strain>
        <plasmid evidence="3">paeca2</plasmid>
    </source>
</reference>
<dbReference type="AlphaFoldDB" id="A0A7D5YUW3"/>